<dbReference type="AlphaFoldDB" id="D1YX50"/>
<keyword evidence="4" id="KW-0408">Iron</keyword>
<proteinExistence type="inferred from homology"/>
<evidence type="ECO:0000256" key="5">
    <source>
        <dbReference type="ARBA" id="ARBA00023014"/>
    </source>
</evidence>
<evidence type="ECO:0000256" key="1">
    <source>
        <dbReference type="ARBA" id="ARBA00001966"/>
    </source>
</evidence>
<comment type="cofactor">
    <cofactor evidence="1">
        <name>[4Fe-4S] cluster</name>
        <dbReference type="ChEBI" id="CHEBI:49883"/>
    </cofactor>
</comment>
<sequence>MDTYCPDLWTSLTIDNQGNVYSCCLIKPARLGNIYRAKLESLVNYPAIVEERQNSLNGKLQCYENCNWVKKDELSGEHIASSKVEYDKMSYLHLNFGERCNISCIMCNQRKRVSKNPWILDPEVLKKNINLKPFSDIVIQGGEPLFIKECLEYLSYLGSIGKKYTLLTNGLLINDLIADQLSMDAKIVCISLNAATKNTHEYVNRGSKWDIILDNIKRLKEARSRNNSRVEIWGRMTITASSLHEIPLYLKIWKTLGFDHINFGYDRQTVPSYLKSNPHFYQQLRKEVTSVLARADLSTMDIYRLKYLGLAEEGV</sequence>
<protein>
    <recommendedName>
        <fullName evidence="7">Radical SAM core domain-containing protein</fullName>
    </recommendedName>
</protein>
<dbReference type="GeneID" id="8680976"/>
<organism evidence="8 9">
    <name type="scientific">Methanocella paludicola (strain DSM 17711 / JCM 13418 / NBRC 101707 / SANAE)</name>
    <dbReference type="NCBI Taxonomy" id="304371"/>
    <lineage>
        <taxon>Archaea</taxon>
        <taxon>Methanobacteriati</taxon>
        <taxon>Methanobacteriota</taxon>
        <taxon>Stenosarchaea group</taxon>
        <taxon>Methanomicrobia</taxon>
        <taxon>Methanocellales</taxon>
        <taxon>Methanocellaceae</taxon>
        <taxon>Methanocella</taxon>
    </lineage>
</organism>
<dbReference type="Pfam" id="PF04055">
    <property type="entry name" value="Radical_SAM"/>
    <property type="match status" value="1"/>
</dbReference>
<dbReference type="GO" id="GO:0051536">
    <property type="term" value="F:iron-sulfur cluster binding"/>
    <property type="evidence" value="ECO:0007669"/>
    <property type="project" value="UniProtKB-KW"/>
</dbReference>
<dbReference type="PANTHER" id="PTHR43273:SF3">
    <property type="entry name" value="ANAEROBIC SULFATASE-MATURATING ENZYME HOMOLOG ASLB-RELATED"/>
    <property type="match status" value="1"/>
</dbReference>
<keyword evidence="2" id="KW-0949">S-adenosyl-L-methionine</keyword>
<dbReference type="PANTHER" id="PTHR43273">
    <property type="entry name" value="ANAEROBIC SULFATASE-MATURATING ENZYME HOMOLOG ASLB-RELATED"/>
    <property type="match status" value="1"/>
</dbReference>
<dbReference type="PROSITE" id="PS51918">
    <property type="entry name" value="RADICAL_SAM"/>
    <property type="match status" value="1"/>
</dbReference>
<accession>D1YX50</accession>
<dbReference type="EMBL" id="AP011532">
    <property type="protein sequence ID" value="BAI61022.1"/>
    <property type="molecule type" value="Genomic_DNA"/>
</dbReference>
<dbReference type="InterPro" id="IPR058240">
    <property type="entry name" value="rSAM_sf"/>
</dbReference>
<dbReference type="InterPro" id="IPR023867">
    <property type="entry name" value="Sulphatase_maturase_rSAM"/>
</dbReference>
<gene>
    <name evidence="8" type="ordered locus">MCP_0950</name>
</gene>
<evidence type="ECO:0000256" key="6">
    <source>
        <dbReference type="ARBA" id="ARBA00023601"/>
    </source>
</evidence>
<reference evidence="8 9" key="1">
    <citation type="journal article" date="2007" name="Appl. Environ. Microbiol.">
        <title>Isolation of key methanogens for global methane emission from rice paddy fields: a novel isolate affiliated with the clone cluster rice cluster I.</title>
        <authorList>
            <person name="Sakai S."/>
            <person name="Imachi H."/>
            <person name="Sekiguchi Y."/>
            <person name="Ohashi A."/>
            <person name="Harada H."/>
            <person name="Kamagata Y."/>
        </authorList>
    </citation>
    <scope>NUCLEOTIDE SEQUENCE [LARGE SCALE GENOMIC DNA]</scope>
    <source>
        <strain evidence="9">DSM 17711 / JCM 13418 / NBRC 101707 / SANAE</strain>
    </source>
</reference>
<dbReference type="Proteomes" id="UP000001882">
    <property type="component" value="Chromosome"/>
</dbReference>
<dbReference type="InterPro" id="IPR013785">
    <property type="entry name" value="Aldolase_TIM"/>
</dbReference>
<dbReference type="STRING" id="304371.MCP_0950"/>
<dbReference type="CDD" id="cd01335">
    <property type="entry name" value="Radical_SAM"/>
    <property type="match status" value="1"/>
</dbReference>
<dbReference type="RefSeq" id="WP_012899701.1">
    <property type="nucleotide sequence ID" value="NC_013665.1"/>
</dbReference>
<dbReference type="GO" id="GO:0016491">
    <property type="term" value="F:oxidoreductase activity"/>
    <property type="evidence" value="ECO:0007669"/>
    <property type="project" value="InterPro"/>
</dbReference>
<dbReference type="eggNOG" id="arCOG00938">
    <property type="taxonomic scope" value="Archaea"/>
</dbReference>
<dbReference type="OrthoDB" id="30736at2157"/>
<evidence type="ECO:0000259" key="7">
    <source>
        <dbReference type="PROSITE" id="PS51918"/>
    </source>
</evidence>
<evidence type="ECO:0000256" key="4">
    <source>
        <dbReference type="ARBA" id="ARBA00023004"/>
    </source>
</evidence>
<keyword evidence="5" id="KW-0411">Iron-sulfur</keyword>
<comment type="similarity">
    <text evidence="6">Belongs to the radical SAM superfamily. Anaerobic sulfatase-maturating enzyme family.</text>
</comment>
<dbReference type="InterPro" id="IPR023885">
    <property type="entry name" value="4Fe4S-binding_SPASM_dom"/>
</dbReference>
<feature type="domain" description="Radical SAM core" evidence="7">
    <location>
        <begin position="86"/>
        <end position="311"/>
    </location>
</feature>
<evidence type="ECO:0000256" key="2">
    <source>
        <dbReference type="ARBA" id="ARBA00022691"/>
    </source>
</evidence>
<dbReference type="SFLD" id="SFLDG01067">
    <property type="entry name" value="SPASM/twitch_domain_containing"/>
    <property type="match status" value="1"/>
</dbReference>
<dbReference type="GO" id="GO:0046872">
    <property type="term" value="F:metal ion binding"/>
    <property type="evidence" value="ECO:0007669"/>
    <property type="project" value="UniProtKB-KW"/>
</dbReference>
<dbReference type="Gene3D" id="3.20.20.70">
    <property type="entry name" value="Aldolase class I"/>
    <property type="match status" value="2"/>
</dbReference>
<dbReference type="KEGG" id="mpd:MCP_0950"/>
<keyword evidence="9" id="KW-1185">Reference proteome</keyword>
<reference evidence="9" key="3">
    <citation type="journal article" date="2011" name="PLoS ONE">
        <title>Genome sequence of a mesophilic hydrogenotrophic methanogen Methanocella paludicola, the first cultivated representative of the order Methanocellales.</title>
        <authorList>
            <person name="Sakai S."/>
            <person name="Takaki Y."/>
            <person name="Shimamura S."/>
            <person name="Sekine M."/>
            <person name="Tajima T."/>
            <person name="Kosugi H."/>
            <person name="Ichikawa N."/>
            <person name="Tasumi E."/>
            <person name="Hiraki A.T."/>
            <person name="Shimizu A."/>
            <person name="Kato Y."/>
            <person name="Nishiko R."/>
            <person name="Mori K."/>
            <person name="Fujita N."/>
            <person name="Imachi H."/>
            <person name="Takai K."/>
        </authorList>
    </citation>
    <scope>NUCLEOTIDE SEQUENCE [LARGE SCALE GENOMIC DNA]</scope>
    <source>
        <strain evidence="9">DSM 17711 / JCM 13418 / NBRC 101707 / SANAE</strain>
    </source>
</reference>
<dbReference type="InterPro" id="IPR007197">
    <property type="entry name" value="rSAM"/>
</dbReference>
<evidence type="ECO:0000256" key="3">
    <source>
        <dbReference type="ARBA" id="ARBA00022723"/>
    </source>
</evidence>
<dbReference type="SUPFAM" id="SSF102114">
    <property type="entry name" value="Radical SAM enzymes"/>
    <property type="match status" value="1"/>
</dbReference>
<dbReference type="InParanoid" id="D1YX50"/>
<dbReference type="SFLD" id="SFLDS00029">
    <property type="entry name" value="Radical_SAM"/>
    <property type="match status" value="1"/>
</dbReference>
<keyword evidence="3" id="KW-0479">Metal-binding</keyword>
<name>D1YX50_METPS</name>
<reference evidence="8 9" key="2">
    <citation type="journal article" date="2008" name="Int. J. Syst. Evol. Microbiol.">
        <title>Methanocella paludicola gen. nov., sp. nov., a methane-producing archaeon, the first isolate of the lineage 'Rice Cluster I', and proposal of the new archaeal order Methanocellales ord. nov.</title>
        <authorList>
            <person name="Sakai S."/>
            <person name="Imachi H."/>
            <person name="Hanada S."/>
            <person name="Ohashi A."/>
            <person name="Harada H."/>
            <person name="Kamagata Y."/>
        </authorList>
    </citation>
    <scope>NUCLEOTIDE SEQUENCE [LARGE SCALE GENOMIC DNA]</scope>
    <source>
        <strain evidence="9">DSM 17711 / JCM 13418 / NBRC 101707 / SANAE</strain>
    </source>
</reference>
<dbReference type="CDD" id="cd21109">
    <property type="entry name" value="SPASM"/>
    <property type="match status" value="1"/>
</dbReference>
<evidence type="ECO:0000313" key="8">
    <source>
        <dbReference type="EMBL" id="BAI61022.1"/>
    </source>
</evidence>
<dbReference type="Pfam" id="PF13186">
    <property type="entry name" value="SPASM"/>
    <property type="match status" value="1"/>
</dbReference>
<evidence type="ECO:0000313" key="9">
    <source>
        <dbReference type="Proteomes" id="UP000001882"/>
    </source>
</evidence>